<feature type="transmembrane region" description="Helical" evidence="1">
    <location>
        <begin position="88"/>
        <end position="111"/>
    </location>
</feature>
<protein>
    <submittedName>
        <fullName evidence="2">Uncharacterized protein</fullName>
    </submittedName>
</protein>
<gene>
    <name evidence="2" type="ORF">UV26_C0031G0002</name>
</gene>
<dbReference type="Proteomes" id="UP000034678">
    <property type="component" value="Unassembled WGS sequence"/>
</dbReference>
<accession>A0A0G1DA90</accession>
<evidence type="ECO:0000313" key="2">
    <source>
        <dbReference type="EMBL" id="KKS59038.1"/>
    </source>
</evidence>
<evidence type="ECO:0000256" key="1">
    <source>
        <dbReference type="SAM" id="Phobius"/>
    </source>
</evidence>
<proteinExistence type="predicted"/>
<sequence length="128" mass="13759">MGSEVPSPKLPVVLFHHRLFDPDIAVEPEKKATCVASPEPAMVADPAEPVESAAQYHIEVEEFHLRISSFAHPPISLKPSDTTSRPELFDLTAVVPAVVASIVISSAFIVIPFPPPILSVRSHSCCGI</sequence>
<reference evidence="2 3" key="1">
    <citation type="journal article" date="2015" name="Nature">
        <title>rRNA introns, odd ribosomes, and small enigmatic genomes across a large radiation of phyla.</title>
        <authorList>
            <person name="Brown C.T."/>
            <person name="Hug L.A."/>
            <person name="Thomas B.C."/>
            <person name="Sharon I."/>
            <person name="Castelle C.J."/>
            <person name="Singh A."/>
            <person name="Wilkins M.J."/>
            <person name="Williams K.H."/>
            <person name="Banfield J.F."/>
        </authorList>
    </citation>
    <scope>NUCLEOTIDE SEQUENCE [LARGE SCALE GENOMIC DNA]</scope>
</reference>
<dbReference type="EMBL" id="LCDU01000031">
    <property type="protein sequence ID" value="KKS59038.1"/>
    <property type="molecule type" value="Genomic_DNA"/>
</dbReference>
<dbReference type="STRING" id="1619142.UV26_C0031G0002"/>
<comment type="caution">
    <text evidence="2">The sequence shown here is derived from an EMBL/GenBank/DDBJ whole genome shotgun (WGS) entry which is preliminary data.</text>
</comment>
<evidence type="ECO:0000313" key="3">
    <source>
        <dbReference type="Proteomes" id="UP000034678"/>
    </source>
</evidence>
<organism evidence="2 3">
    <name type="scientific">candidate division WWE3 bacterium GW2011_GWF2_42_42</name>
    <dbReference type="NCBI Taxonomy" id="1619142"/>
    <lineage>
        <taxon>Bacteria</taxon>
        <taxon>Katanobacteria</taxon>
    </lineage>
</organism>
<keyword evidence="1" id="KW-1133">Transmembrane helix</keyword>
<dbReference type="AlphaFoldDB" id="A0A0G1DA90"/>
<keyword evidence="1" id="KW-0812">Transmembrane</keyword>
<name>A0A0G1DA90_UNCKA</name>
<keyword evidence="1" id="KW-0472">Membrane</keyword>